<dbReference type="Proteomes" id="UP000199152">
    <property type="component" value="Unassembled WGS sequence"/>
</dbReference>
<dbReference type="SUPFAM" id="SSF50090">
    <property type="entry name" value="Electron transport accessory proteins"/>
    <property type="match status" value="1"/>
</dbReference>
<dbReference type="Pfam" id="PF21006">
    <property type="entry name" value="NHase_beta_N"/>
    <property type="match status" value="1"/>
</dbReference>
<protein>
    <submittedName>
        <fullName evidence="2">Nitrile hydratase beta subunit</fullName>
    </submittedName>
</protein>
<gene>
    <name evidence="2" type="ORF">SAMN04488085_10283</name>
</gene>
<dbReference type="InterPro" id="IPR008990">
    <property type="entry name" value="Elect_transpt_acc-like_dom_sf"/>
</dbReference>
<dbReference type="InParanoid" id="A0A1I4A5E8"/>
<dbReference type="OrthoDB" id="9811616at2"/>
<proteinExistence type="predicted"/>
<dbReference type="RefSeq" id="WP_091321205.1">
    <property type="nucleotide sequence ID" value="NZ_FOSW01000002.1"/>
</dbReference>
<evidence type="ECO:0000313" key="3">
    <source>
        <dbReference type="Proteomes" id="UP000199152"/>
    </source>
</evidence>
<dbReference type="STRING" id="504800.SAMN04488085_10283"/>
<dbReference type="AlphaFoldDB" id="A0A1I4A5E8"/>
<evidence type="ECO:0000259" key="1">
    <source>
        <dbReference type="Pfam" id="PF21006"/>
    </source>
</evidence>
<keyword evidence="3" id="KW-1185">Reference proteome</keyword>
<dbReference type="InterPro" id="IPR042262">
    <property type="entry name" value="CN_hydtase_beta_C"/>
</dbReference>
<dbReference type="Gene3D" id="1.10.472.20">
    <property type="entry name" value="Nitrile hydratase, beta subunit"/>
    <property type="match status" value="1"/>
</dbReference>
<name>A0A1I4A5E8_9ACTN</name>
<dbReference type="InterPro" id="IPR049054">
    <property type="entry name" value="CN_hydtase_beta-like_N"/>
</dbReference>
<dbReference type="EMBL" id="FOSW01000002">
    <property type="protein sequence ID" value="SFK51632.1"/>
    <property type="molecule type" value="Genomic_DNA"/>
</dbReference>
<evidence type="ECO:0000313" key="2">
    <source>
        <dbReference type="EMBL" id="SFK51632.1"/>
    </source>
</evidence>
<feature type="domain" description="Nitrile hydratase beta subunit-like N-terminal" evidence="1">
    <location>
        <begin position="15"/>
        <end position="89"/>
    </location>
</feature>
<reference evidence="2 3" key="1">
    <citation type="submission" date="2016-10" db="EMBL/GenBank/DDBJ databases">
        <authorList>
            <person name="de Groot N.N."/>
        </authorList>
    </citation>
    <scope>NUCLEOTIDE SEQUENCE [LARGE SCALE GENOMIC DNA]</scope>
    <source>
        <strain evidence="2 3">DSM 45317</strain>
    </source>
</reference>
<organism evidence="2 3">
    <name type="scientific">Geodermatophilus ruber</name>
    <dbReference type="NCBI Taxonomy" id="504800"/>
    <lineage>
        <taxon>Bacteria</taxon>
        <taxon>Bacillati</taxon>
        <taxon>Actinomycetota</taxon>
        <taxon>Actinomycetes</taxon>
        <taxon>Geodermatophilales</taxon>
        <taxon>Geodermatophilaceae</taxon>
        <taxon>Geodermatophilus</taxon>
    </lineage>
</organism>
<sequence length="92" mass="10136">MRLDLDGTAAPPRRNGEPVFDAPWQGRVFGLAAGVVARRFDGDWAPFRRCLVDAIADRPERAYWDSWTAALEELVVGAGLLGRDAVARRIAD</sequence>
<accession>A0A1I4A5E8</accession>